<name>A0ABV1RHT5_9ALTE</name>
<evidence type="ECO:0000259" key="10">
    <source>
        <dbReference type="PROSITE" id="PS50972"/>
    </source>
</evidence>
<dbReference type="Proteomes" id="UP001467690">
    <property type="component" value="Unassembled WGS sequence"/>
</dbReference>
<dbReference type="InterPro" id="IPR006390">
    <property type="entry name" value="DHP_synth_dom"/>
</dbReference>
<keyword evidence="8 9" id="KW-0289">Folate biosynthesis</keyword>
<evidence type="ECO:0000256" key="5">
    <source>
        <dbReference type="ARBA" id="ARBA00022679"/>
    </source>
</evidence>
<evidence type="ECO:0000256" key="8">
    <source>
        <dbReference type="ARBA" id="ARBA00022909"/>
    </source>
</evidence>
<evidence type="ECO:0000256" key="1">
    <source>
        <dbReference type="ARBA" id="ARBA00000012"/>
    </source>
</evidence>
<keyword evidence="12" id="KW-1185">Reference proteome</keyword>
<evidence type="ECO:0000256" key="9">
    <source>
        <dbReference type="RuleBase" id="RU361205"/>
    </source>
</evidence>
<comment type="cofactor">
    <cofactor evidence="2 9">
        <name>Mg(2+)</name>
        <dbReference type="ChEBI" id="CHEBI:18420"/>
    </cofactor>
</comment>
<dbReference type="Pfam" id="PF00809">
    <property type="entry name" value="Pterin_bind"/>
    <property type="match status" value="1"/>
</dbReference>
<evidence type="ECO:0000256" key="2">
    <source>
        <dbReference type="ARBA" id="ARBA00001946"/>
    </source>
</evidence>
<evidence type="ECO:0000256" key="3">
    <source>
        <dbReference type="ARBA" id="ARBA00004763"/>
    </source>
</evidence>
<dbReference type="PROSITE" id="PS50972">
    <property type="entry name" value="PTERIN_BINDING"/>
    <property type="match status" value="1"/>
</dbReference>
<keyword evidence="5 9" id="KW-0808">Transferase</keyword>
<comment type="caution">
    <text evidence="11">The sequence shown here is derived from an EMBL/GenBank/DDBJ whole genome shotgun (WGS) entry which is preliminary data.</text>
</comment>
<organism evidence="11 12">
    <name type="scientific">Catenovulum sediminis</name>
    <dbReference type="NCBI Taxonomy" id="1740262"/>
    <lineage>
        <taxon>Bacteria</taxon>
        <taxon>Pseudomonadati</taxon>
        <taxon>Pseudomonadota</taxon>
        <taxon>Gammaproteobacteria</taxon>
        <taxon>Alteromonadales</taxon>
        <taxon>Alteromonadaceae</taxon>
        <taxon>Catenovulum</taxon>
    </lineage>
</organism>
<dbReference type="PANTHER" id="PTHR20941">
    <property type="entry name" value="FOLATE SYNTHESIS PROTEINS"/>
    <property type="match status" value="1"/>
</dbReference>
<dbReference type="PROSITE" id="PS00792">
    <property type="entry name" value="DHPS_1"/>
    <property type="match status" value="1"/>
</dbReference>
<reference evidence="11 12" key="1">
    <citation type="submission" date="2024-06" db="EMBL/GenBank/DDBJ databases">
        <authorList>
            <person name="Chen R.Y."/>
        </authorList>
    </citation>
    <scope>NUCLEOTIDE SEQUENCE [LARGE SCALE GENOMIC DNA]</scope>
    <source>
        <strain evidence="11 12">D2</strain>
    </source>
</reference>
<dbReference type="InterPro" id="IPR045031">
    <property type="entry name" value="DHP_synth-like"/>
</dbReference>
<keyword evidence="7 9" id="KW-0460">Magnesium</keyword>
<accession>A0ABV1RHT5</accession>
<dbReference type="SUPFAM" id="SSF51717">
    <property type="entry name" value="Dihydropteroate synthetase-like"/>
    <property type="match status" value="1"/>
</dbReference>
<dbReference type="RefSeq" id="WP_143871600.1">
    <property type="nucleotide sequence ID" value="NZ_CP041660.1"/>
</dbReference>
<dbReference type="EMBL" id="JBELOE010000209">
    <property type="protein sequence ID" value="MER2492297.1"/>
    <property type="molecule type" value="Genomic_DNA"/>
</dbReference>
<comment type="function">
    <text evidence="9">Catalyzes the condensation of para-aminobenzoate (pABA) with 6-hydroxymethyl-7,8-dihydropterin diphosphate (DHPt-PP) to form 7,8-dihydropteroate (H2Pte), the immediate precursor of folate derivatives.</text>
</comment>
<comment type="similarity">
    <text evidence="9">Belongs to the DHPS family.</text>
</comment>
<comment type="pathway">
    <text evidence="3 9">Cofactor biosynthesis; tetrahydrofolate biosynthesis; 7,8-dihydrofolate from 2-amino-4-hydroxy-6-hydroxymethyl-7,8-dihydropteridine diphosphate and 4-aminobenzoate: step 1/2.</text>
</comment>
<dbReference type="PROSITE" id="PS00793">
    <property type="entry name" value="DHPS_2"/>
    <property type="match status" value="1"/>
</dbReference>
<evidence type="ECO:0000256" key="6">
    <source>
        <dbReference type="ARBA" id="ARBA00022723"/>
    </source>
</evidence>
<proteinExistence type="inferred from homology"/>
<keyword evidence="6 9" id="KW-0479">Metal-binding</keyword>
<evidence type="ECO:0000256" key="7">
    <source>
        <dbReference type="ARBA" id="ARBA00022842"/>
    </source>
</evidence>
<dbReference type="PANTHER" id="PTHR20941:SF1">
    <property type="entry name" value="FOLIC ACID SYNTHESIS PROTEIN FOL1"/>
    <property type="match status" value="1"/>
</dbReference>
<dbReference type="EC" id="2.5.1.15" evidence="4 9"/>
<dbReference type="Gene3D" id="3.20.20.20">
    <property type="entry name" value="Dihydropteroate synthase-like"/>
    <property type="match status" value="1"/>
</dbReference>
<dbReference type="GO" id="GO:0004156">
    <property type="term" value="F:dihydropteroate synthase activity"/>
    <property type="evidence" value="ECO:0007669"/>
    <property type="project" value="UniProtKB-EC"/>
</dbReference>
<protein>
    <recommendedName>
        <fullName evidence="4 9">Dihydropteroate synthase</fullName>
        <shortName evidence="9">DHPS</shortName>
        <ecNumber evidence="4 9">2.5.1.15</ecNumber>
    </recommendedName>
    <alternativeName>
        <fullName evidence="9">Dihydropteroate pyrophosphorylase</fullName>
    </alternativeName>
</protein>
<evidence type="ECO:0000313" key="12">
    <source>
        <dbReference type="Proteomes" id="UP001467690"/>
    </source>
</evidence>
<evidence type="ECO:0000256" key="4">
    <source>
        <dbReference type="ARBA" id="ARBA00012458"/>
    </source>
</evidence>
<dbReference type="CDD" id="cd00739">
    <property type="entry name" value="DHPS"/>
    <property type="match status" value="1"/>
</dbReference>
<dbReference type="InterPro" id="IPR000489">
    <property type="entry name" value="Pterin-binding_dom"/>
</dbReference>
<sequence length="274" mass="29535">MKIQSLLKSKESPLIMGIVNLTPDSFSDGGRYNALDQALKRVAKLIEDGADIIDVGGESTRPGAEYVPLELEIERVIPVIEALRKEFDVAISVDTYKAGLMKEAIAVGVDMINDVKALAEEGAIETIAASDVMVCLMHMRGNPINMQDNIAYADVISEVKTFLNQRMQSCLNSGINLERIVLDPGFGFGKTVQHNYQILAQFSQFKELGVPLLAGLSRKSMLGAVTGRPPHNRTAASIAGATIAALNGARIIRVHDVAETADALAVYQATVKEI</sequence>
<evidence type="ECO:0000313" key="11">
    <source>
        <dbReference type="EMBL" id="MER2492297.1"/>
    </source>
</evidence>
<gene>
    <name evidence="11" type="primary">folP</name>
    <name evidence="11" type="ORF">ABS311_10450</name>
</gene>
<comment type="catalytic activity">
    <reaction evidence="1">
        <text>(7,8-dihydropterin-6-yl)methyl diphosphate + 4-aminobenzoate = 7,8-dihydropteroate + diphosphate</text>
        <dbReference type="Rhea" id="RHEA:19949"/>
        <dbReference type="ChEBI" id="CHEBI:17836"/>
        <dbReference type="ChEBI" id="CHEBI:17839"/>
        <dbReference type="ChEBI" id="CHEBI:33019"/>
        <dbReference type="ChEBI" id="CHEBI:72950"/>
        <dbReference type="EC" id="2.5.1.15"/>
    </reaction>
</comment>
<dbReference type="InterPro" id="IPR011005">
    <property type="entry name" value="Dihydropteroate_synth-like_sf"/>
</dbReference>
<dbReference type="NCBIfam" id="TIGR01496">
    <property type="entry name" value="DHPS"/>
    <property type="match status" value="1"/>
</dbReference>
<feature type="domain" description="Pterin-binding" evidence="10">
    <location>
        <begin position="13"/>
        <end position="265"/>
    </location>
</feature>